<evidence type="ECO:0000256" key="3">
    <source>
        <dbReference type="ARBA" id="ARBA00022801"/>
    </source>
</evidence>
<dbReference type="InterPro" id="IPR003653">
    <property type="entry name" value="Peptidase_C48_C"/>
</dbReference>
<dbReference type="GO" id="GO:0008234">
    <property type="term" value="F:cysteine-type peptidase activity"/>
    <property type="evidence" value="ECO:0007669"/>
    <property type="project" value="InterPro"/>
</dbReference>
<proteinExistence type="inferred from homology"/>
<dbReference type="Gene3D" id="3.40.395.10">
    <property type="entry name" value="Adenoviral Proteinase, Chain A"/>
    <property type="match status" value="1"/>
</dbReference>
<accession>A0AA88Q4V1</accession>
<keyword evidence="2" id="KW-0645">Protease</keyword>
<dbReference type="Pfam" id="PF03299">
    <property type="entry name" value="TF_AP-2"/>
    <property type="match status" value="1"/>
</dbReference>
<dbReference type="InterPro" id="IPR013854">
    <property type="entry name" value="TF_AP2_C"/>
</dbReference>
<evidence type="ECO:0000256" key="2">
    <source>
        <dbReference type="ARBA" id="ARBA00022670"/>
    </source>
</evidence>
<keyword evidence="3" id="KW-0378">Hydrolase</keyword>
<dbReference type="EMBL" id="JAUYZG010000001">
    <property type="protein sequence ID" value="KAK2915793.1"/>
    <property type="molecule type" value="Genomic_DNA"/>
</dbReference>
<comment type="caution">
    <text evidence="6">The sequence shown here is derived from an EMBL/GenBank/DDBJ whole genome shotgun (WGS) entry which is preliminary data.</text>
</comment>
<comment type="similarity">
    <text evidence="1">Belongs to the peptidase C48 family.</text>
</comment>
<feature type="domain" description="Ubiquitin-like protease family profile" evidence="5">
    <location>
        <begin position="16"/>
        <end position="169"/>
    </location>
</feature>
<dbReference type="PROSITE" id="PS50600">
    <property type="entry name" value="ULP_PROTEASE"/>
    <property type="match status" value="1"/>
</dbReference>
<feature type="compositionally biased region" description="Basic and acidic residues" evidence="4">
    <location>
        <begin position="307"/>
        <end position="319"/>
    </location>
</feature>
<dbReference type="GO" id="GO:0006508">
    <property type="term" value="P:proteolysis"/>
    <property type="evidence" value="ECO:0007669"/>
    <property type="project" value="UniProtKB-KW"/>
</dbReference>
<dbReference type="InterPro" id="IPR002219">
    <property type="entry name" value="PKC_DAG/PE"/>
</dbReference>
<evidence type="ECO:0000313" key="7">
    <source>
        <dbReference type="Proteomes" id="UP001187343"/>
    </source>
</evidence>
<keyword evidence="7" id="KW-1185">Reference proteome</keyword>
<dbReference type="PROSITE" id="PS00479">
    <property type="entry name" value="ZF_DAG_PE_1"/>
    <property type="match status" value="1"/>
</dbReference>
<reference evidence="6" key="1">
    <citation type="submission" date="2023-08" db="EMBL/GenBank/DDBJ databases">
        <title>Chromosome-level Genome Assembly of mud carp (Cirrhinus molitorella).</title>
        <authorList>
            <person name="Liu H."/>
        </authorList>
    </citation>
    <scope>NUCLEOTIDE SEQUENCE</scope>
    <source>
        <strain evidence="6">Prfri</strain>
        <tissue evidence="6">Muscle</tissue>
    </source>
</reference>
<name>A0AA88Q4V1_9TELE</name>
<protein>
    <recommendedName>
        <fullName evidence="5">Ubiquitin-like protease family profile domain-containing protein</fullName>
    </recommendedName>
</protein>
<evidence type="ECO:0000259" key="5">
    <source>
        <dbReference type="PROSITE" id="PS50600"/>
    </source>
</evidence>
<dbReference type="SUPFAM" id="SSF54001">
    <property type="entry name" value="Cysteine proteinases"/>
    <property type="match status" value="1"/>
</dbReference>
<dbReference type="Proteomes" id="UP001187343">
    <property type="component" value="Unassembled WGS sequence"/>
</dbReference>
<organism evidence="6 7">
    <name type="scientific">Cirrhinus molitorella</name>
    <name type="common">mud carp</name>
    <dbReference type="NCBI Taxonomy" id="172907"/>
    <lineage>
        <taxon>Eukaryota</taxon>
        <taxon>Metazoa</taxon>
        <taxon>Chordata</taxon>
        <taxon>Craniata</taxon>
        <taxon>Vertebrata</taxon>
        <taxon>Euteleostomi</taxon>
        <taxon>Actinopterygii</taxon>
        <taxon>Neopterygii</taxon>
        <taxon>Teleostei</taxon>
        <taxon>Ostariophysi</taxon>
        <taxon>Cypriniformes</taxon>
        <taxon>Cyprinidae</taxon>
        <taxon>Labeoninae</taxon>
        <taxon>Labeonini</taxon>
        <taxon>Cirrhinus</taxon>
    </lineage>
</organism>
<dbReference type="AlphaFoldDB" id="A0AA88Q4V1"/>
<feature type="compositionally biased region" description="Basic and acidic residues" evidence="4">
    <location>
        <begin position="259"/>
        <end position="296"/>
    </location>
</feature>
<sequence length="493" mass="55341">MTDLQWDSLVGCIGPYSISAAHLKSLYEPGYIPDVVIDALMSVICKKYEDVYSVCTQSMTKILVGSQRAKSQYFCKKNMLKCYSKVIGAHLVNGNHWTLFFCDLKKQTITYMDPFGEEEERKNDIMKNWSSFAEAKGCTFEWTWTDVAHPQQEDGHSCGVHVLMFAQALLDGKTLVEGYTSAEIPQLRAQFCHTLFSSSDRAVKCTVCWGVLMKNKVCCPKCGVHSHLRCQRTPCGICLICSRGEGNVMFQHLQNQESKQTEESTRQTPDDKDQQGGEKRETYKTDKVEVKKDQSKGKKRKASHSSNRKEKQERNEERQSQNLDMDSDVGHESEEAEDIKGIKVFGRLALTGQKKTQYIVTEEEMQRRIKGENMSSNVFRDLLGGRKKNLPEVVRTLPKKMKTKTSIFSALTEGESSDLAAGLTKSLCQNVSPELVRKDISDQSAEVTRTTLTSVRANLQSGLDSASPFSLITHTFGPQAVDGVLGFIIDSLK</sequence>
<gene>
    <name evidence="6" type="ORF">Q8A67_000167</name>
</gene>
<evidence type="ECO:0000256" key="4">
    <source>
        <dbReference type="SAM" id="MobiDB-lite"/>
    </source>
</evidence>
<dbReference type="Pfam" id="PF02902">
    <property type="entry name" value="Peptidase_C48"/>
    <property type="match status" value="1"/>
</dbReference>
<evidence type="ECO:0000256" key="1">
    <source>
        <dbReference type="ARBA" id="ARBA00005234"/>
    </source>
</evidence>
<dbReference type="InterPro" id="IPR038765">
    <property type="entry name" value="Papain-like_cys_pep_sf"/>
</dbReference>
<evidence type="ECO:0000313" key="6">
    <source>
        <dbReference type="EMBL" id="KAK2915793.1"/>
    </source>
</evidence>
<feature type="region of interest" description="Disordered" evidence="4">
    <location>
        <begin position="255"/>
        <end position="335"/>
    </location>
</feature>